<name>A0A5D0WL87_9FIRM</name>
<comment type="caution">
    <text evidence="2">The sequence shown here is derived from an EMBL/GenBank/DDBJ whole genome shotgun (WGS) entry which is preliminary data.</text>
</comment>
<keyword evidence="1" id="KW-0812">Transmembrane</keyword>
<dbReference type="GO" id="GO:0016020">
    <property type="term" value="C:membrane"/>
    <property type="evidence" value="ECO:0007669"/>
    <property type="project" value="InterPro"/>
</dbReference>
<keyword evidence="1" id="KW-1133">Transmembrane helix</keyword>
<feature type="transmembrane region" description="Helical" evidence="1">
    <location>
        <begin position="233"/>
        <end position="260"/>
    </location>
</feature>
<accession>A0A5D0WL87</accession>
<dbReference type="RefSeq" id="WP_148637952.1">
    <property type="nucleotide sequence ID" value="NZ_VSLA01000025.1"/>
</dbReference>
<dbReference type="Gene3D" id="1.10.1760.20">
    <property type="match status" value="2"/>
</dbReference>
<dbReference type="Proteomes" id="UP000322619">
    <property type="component" value="Unassembled WGS sequence"/>
</dbReference>
<protein>
    <submittedName>
        <fullName evidence="2">ECF transporter S component</fullName>
    </submittedName>
</protein>
<dbReference type="InterPro" id="IPR024529">
    <property type="entry name" value="ECF_trnsprt_substrate-spec"/>
</dbReference>
<evidence type="ECO:0000313" key="2">
    <source>
        <dbReference type="EMBL" id="TYC84458.1"/>
    </source>
</evidence>
<feature type="transmembrane region" description="Helical" evidence="1">
    <location>
        <begin position="143"/>
        <end position="160"/>
    </location>
</feature>
<feature type="transmembrane region" description="Helical" evidence="1">
    <location>
        <begin position="280"/>
        <end position="302"/>
    </location>
</feature>
<feature type="transmembrane region" description="Helical" evidence="1">
    <location>
        <begin position="202"/>
        <end position="221"/>
    </location>
</feature>
<feature type="transmembrane region" description="Helical" evidence="1">
    <location>
        <begin position="78"/>
        <end position="97"/>
    </location>
</feature>
<feature type="transmembrane region" description="Helical" evidence="1">
    <location>
        <begin position="172"/>
        <end position="196"/>
    </location>
</feature>
<dbReference type="EMBL" id="VSLA01000025">
    <property type="protein sequence ID" value="TYC84458.1"/>
    <property type="molecule type" value="Genomic_DNA"/>
</dbReference>
<gene>
    <name evidence="2" type="ORF">FXB42_11850</name>
</gene>
<dbReference type="Pfam" id="PF12822">
    <property type="entry name" value="ECF_trnsprt"/>
    <property type="match status" value="1"/>
</dbReference>
<proteinExistence type="predicted"/>
<organism evidence="2 3">
    <name type="scientific">Acetobacterium wieringae</name>
    <dbReference type="NCBI Taxonomy" id="52694"/>
    <lineage>
        <taxon>Bacteria</taxon>
        <taxon>Bacillati</taxon>
        <taxon>Bacillota</taxon>
        <taxon>Clostridia</taxon>
        <taxon>Eubacteriales</taxon>
        <taxon>Eubacteriaceae</taxon>
        <taxon>Acetobacterium</taxon>
    </lineage>
</organism>
<evidence type="ECO:0000256" key="1">
    <source>
        <dbReference type="SAM" id="Phobius"/>
    </source>
</evidence>
<evidence type="ECO:0000313" key="3">
    <source>
        <dbReference type="Proteomes" id="UP000322619"/>
    </source>
</evidence>
<keyword evidence="1" id="KW-0472">Membrane</keyword>
<dbReference type="AlphaFoldDB" id="A0A5D0WL87"/>
<feature type="transmembrane region" description="Helical" evidence="1">
    <location>
        <begin position="21"/>
        <end position="43"/>
    </location>
</feature>
<feature type="transmembrane region" description="Helical" evidence="1">
    <location>
        <begin position="49"/>
        <end position="66"/>
    </location>
</feature>
<reference evidence="2 3" key="1">
    <citation type="submission" date="2019-08" db="EMBL/GenBank/DDBJ databases">
        <title>Isolation and enrichment of carboxydotrophic bacteria from anaerobic sludge for the production of bio-based chemicals from syngas.</title>
        <authorList>
            <person name="Antares A.L."/>
            <person name="Moreira J."/>
            <person name="Diender M."/>
            <person name="Parshina S.N."/>
            <person name="Stams A.J.M."/>
            <person name="Alves M."/>
            <person name="Alves J.I."/>
            <person name="Sousa D.Z."/>
        </authorList>
    </citation>
    <scope>NUCLEOTIDE SEQUENCE [LARGE SCALE GENOMIC DNA]</scope>
    <source>
        <strain evidence="2 3">JM</strain>
    </source>
</reference>
<sequence>MNTVDNKIKKNNLLMRISKNRTMVSSLLIFILIPLTIWVGFTFLGDRKYLFISLLIILYSFIPFVLSFENRKPEARELVLIAAMAAIAACGNLAFFMTSPFQAGGALIIIAGICLGPEQGFLTGAMARLVVNMFAGQGPWTPWQMFCWGVLGFLAGLCFNKDLEFTKKEIDFKIVFGPVLCVFFSILVGFIVHLLFNGKGTFIGWQLYGYGALGLLIGLLFQRKRLPADRITIGVFGFLTTFIVYGGIMNIAALVMSVGVSGSGMELDWASMKLLYISGVPYDGVHALGTAFFGVLLGPVMIEKLERVKIKFGLYQ</sequence>